<protein>
    <recommendedName>
        <fullName evidence="1">Glycosyltransferase 2-like domain-containing protein</fullName>
    </recommendedName>
</protein>
<dbReference type="PANTHER" id="PTHR43630:SF2">
    <property type="entry name" value="GLYCOSYLTRANSFERASE"/>
    <property type="match status" value="1"/>
</dbReference>
<dbReference type="InterPro" id="IPR001173">
    <property type="entry name" value="Glyco_trans_2-like"/>
</dbReference>
<dbReference type="Gene3D" id="3.90.550.10">
    <property type="entry name" value="Spore Coat Polysaccharide Biosynthesis Protein SpsA, Chain A"/>
    <property type="match status" value="1"/>
</dbReference>
<name>A0A2H0B5G3_9BACT</name>
<reference evidence="2 3" key="1">
    <citation type="submission" date="2017-09" db="EMBL/GenBank/DDBJ databases">
        <title>Depth-based differentiation of microbial function through sediment-hosted aquifers and enrichment of novel symbionts in the deep terrestrial subsurface.</title>
        <authorList>
            <person name="Probst A.J."/>
            <person name="Ladd B."/>
            <person name="Jarett J.K."/>
            <person name="Geller-Mcgrath D.E."/>
            <person name="Sieber C.M."/>
            <person name="Emerson J.B."/>
            <person name="Anantharaman K."/>
            <person name="Thomas B.C."/>
            <person name="Malmstrom R."/>
            <person name="Stieglmeier M."/>
            <person name="Klingl A."/>
            <person name="Woyke T."/>
            <person name="Ryan C.M."/>
            <person name="Banfield J.F."/>
        </authorList>
    </citation>
    <scope>NUCLEOTIDE SEQUENCE [LARGE SCALE GENOMIC DNA]</scope>
    <source>
        <strain evidence="2">CG23_combo_of_CG06-09_8_20_14_all_34_8</strain>
    </source>
</reference>
<dbReference type="SUPFAM" id="SSF53448">
    <property type="entry name" value="Nucleotide-diphospho-sugar transferases"/>
    <property type="match status" value="1"/>
</dbReference>
<organism evidence="2 3">
    <name type="scientific">Candidatus Beckwithbacteria bacterium CG23_combo_of_CG06-09_8_20_14_all_34_8</name>
    <dbReference type="NCBI Taxonomy" id="1974497"/>
    <lineage>
        <taxon>Bacteria</taxon>
        <taxon>Candidatus Beckwithiibacteriota</taxon>
    </lineage>
</organism>
<dbReference type="Proteomes" id="UP000229459">
    <property type="component" value="Unassembled WGS sequence"/>
</dbReference>
<accession>A0A2H0B5G3</accession>
<evidence type="ECO:0000313" key="3">
    <source>
        <dbReference type="Proteomes" id="UP000229459"/>
    </source>
</evidence>
<dbReference type="Pfam" id="PF00535">
    <property type="entry name" value="Glycos_transf_2"/>
    <property type="match status" value="1"/>
</dbReference>
<sequence length="268" mass="31518">MKNNMNTFDVTVHMIVKNEDQFVAYALESVLPFVSHVIIYDTGSTDDTVAIIERQLASIKKENPDIDIIFNKLSIKDKSEIKELRQRQLEQTQTDWFFLLDGDEVWPQKQLFKLLRLTKELSVNKLAVVNQTHNCVGDVWHILPPNFGKYQLLGKKGHLNIRLMRRANFQLQGTYPNESYFYQNQPINIQDEYLAYCDVWYLHLSHLIRSSQKEHVFGRRKTIYSKGIEMANNDLPEVMQAINFPKRGCHYEIIAKIYDLMRTFVESK</sequence>
<gene>
    <name evidence="2" type="ORF">COX08_04095</name>
</gene>
<proteinExistence type="predicted"/>
<dbReference type="AlphaFoldDB" id="A0A2H0B5G3"/>
<evidence type="ECO:0000259" key="1">
    <source>
        <dbReference type="Pfam" id="PF00535"/>
    </source>
</evidence>
<dbReference type="InterPro" id="IPR029044">
    <property type="entry name" value="Nucleotide-diphossugar_trans"/>
</dbReference>
<dbReference type="EMBL" id="PCSR01000098">
    <property type="protein sequence ID" value="PIP52861.1"/>
    <property type="molecule type" value="Genomic_DNA"/>
</dbReference>
<comment type="caution">
    <text evidence="2">The sequence shown here is derived from an EMBL/GenBank/DDBJ whole genome shotgun (WGS) entry which is preliminary data.</text>
</comment>
<feature type="domain" description="Glycosyltransferase 2-like" evidence="1">
    <location>
        <begin position="11"/>
        <end position="124"/>
    </location>
</feature>
<dbReference type="PANTHER" id="PTHR43630">
    <property type="entry name" value="POLY-BETA-1,6-N-ACETYL-D-GLUCOSAMINE SYNTHASE"/>
    <property type="match status" value="1"/>
</dbReference>
<evidence type="ECO:0000313" key="2">
    <source>
        <dbReference type="EMBL" id="PIP52861.1"/>
    </source>
</evidence>